<name>A0A6A6R0B4_9PEZI</name>
<feature type="region of interest" description="Disordered" evidence="1">
    <location>
        <begin position="255"/>
        <end position="311"/>
    </location>
</feature>
<dbReference type="AlphaFoldDB" id="A0A6A6R0B4"/>
<feature type="compositionally biased region" description="Polar residues" evidence="1">
    <location>
        <begin position="267"/>
        <end position="285"/>
    </location>
</feature>
<dbReference type="EMBL" id="MU004185">
    <property type="protein sequence ID" value="KAF2498198.1"/>
    <property type="molecule type" value="Genomic_DNA"/>
</dbReference>
<keyword evidence="2" id="KW-0812">Transmembrane</keyword>
<organism evidence="3 4">
    <name type="scientific">Lophium mytilinum</name>
    <dbReference type="NCBI Taxonomy" id="390894"/>
    <lineage>
        <taxon>Eukaryota</taxon>
        <taxon>Fungi</taxon>
        <taxon>Dikarya</taxon>
        <taxon>Ascomycota</taxon>
        <taxon>Pezizomycotina</taxon>
        <taxon>Dothideomycetes</taxon>
        <taxon>Pleosporomycetidae</taxon>
        <taxon>Mytilinidiales</taxon>
        <taxon>Mytilinidiaceae</taxon>
        <taxon>Lophium</taxon>
    </lineage>
</organism>
<evidence type="ECO:0000313" key="3">
    <source>
        <dbReference type="EMBL" id="KAF2498198.1"/>
    </source>
</evidence>
<evidence type="ECO:0000256" key="1">
    <source>
        <dbReference type="SAM" id="MobiDB-lite"/>
    </source>
</evidence>
<sequence>MYKPSIRRPALHVARQTPLPIRVSRPFIRHASTEVKVQRVRFKKRIFTRVTLASLCLYTAAYYTYFQMIGRQLDRLDEGEGVANPGRSPADPTLDEDDELEPIFIPLGLTKARPKTYYKGSDPEWQEFRKLAPDQKKHARMRDQLVAIVRTQIANDKRFKPRMGDINITVGAHWLDITFPDGPPTEYERSGLEIGDHIAWTARPVTELNYHRLNRALYPTAVFSSVLASSKYLVDRQTQMVKRFFNLPVSEEQQKRQYRNSVLGKPTTPTGIESGSDADSTQRSSVPPPPQVPQAPGSNPQEKNVAFPDFSPAPPKSMALSIFASTLAKNWHAFKLEPPRGTVVVSGLIEIKGSKARMTMDVNAAYDPKQDKFVMLQGAIRRIQDMSQRPKGGN</sequence>
<keyword evidence="2" id="KW-1133">Transmembrane helix</keyword>
<evidence type="ECO:0000256" key="2">
    <source>
        <dbReference type="SAM" id="Phobius"/>
    </source>
</evidence>
<dbReference type="Proteomes" id="UP000799750">
    <property type="component" value="Unassembled WGS sequence"/>
</dbReference>
<protein>
    <submittedName>
        <fullName evidence="3">Uncharacterized protein</fullName>
    </submittedName>
</protein>
<proteinExistence type="predicted"/>
<gene>
    <name evidence="3" type="ORF">BU16DRAFT_524351</name>
</gene>
<keyword evidence="4" id="KW-1185">Reference proteome</keyword>
<keyword evidence="2" id="KW-0472">Membrane</keyword>
<accession>A0A6A6R0B4</accession>
<reference evidence="3" key="1">
    <citation type="journal article" date="2020" name="Stud. Mycol.">
        <title>101 Dothideomycetes genomes: a test case for predicting lifestyles and emergence of pathogens.</title>
        <authorList>
            <person name="Haridas S."/>
            <person name="Albert R."/>
            <person name="Binder M."/>
            <person name="Bloem J."/>
            <person name="Labutti K."/>
            <person name="Salamov A."/>
            <person name="Andreopoulos B."/>
            <person name="Baker S."/>
            <person name="Barry K."/>
            <person name="Bills G."/>
            <person name="Bluhm B."/>
            <person name="Cannon C."/>
            <person name="Castanera R."/>
            <person name="Culley D."/>
            <person name="Daum C."/>
            <person name="Ezra D."/>
            <person name="Gonzalez J."/>
            <person name="Henrissat B."/>
            <person name="Kuo A."/>
            <person name="Liang C."/>
            <person name="Lipzen A."/>
            <person name="Lutzoni F."/>
            <person name="Magnuson J."/>
            <person name="Mondo S."/>
            <person name="Nolan M."/>
            <person name="Ohm R."/>
            <person name="Pangilinan J."/>
            <person name="Park H.-J."/>
            <person name="Ramirez L."/>
            <person name="Alfaro M."/>
            <person name="Sun H."/>
            <person name="Tritt A."/>
            <person name="Yoshinaga Y."/>
            <person name="Zwiers L.-H."/>
            <person name="Turgeon B."/>
            <person name="Goodwin S."/>
            <person name="Spatafora J."/>
            <person name="Crous P."/>
            <person name="Grigoriev I."/>
        </authorList>
    </citation>
    <scope>NUCLEOTIDE SEQUENCE</scope>
    <source>
        <strain evidence="3">CBS 269.34</strain>
    </source>
</reference>
<feature type="transmembrane region" description="Helical" evidence="2">
    <location>
        <begin position="46"/>
        <end position="65"/>
    </location>
</feature>
<dbReference type="OrthoDB" id="5316527at2759"/>
<evidence type="ECO:0000313" key="4">
    <source>
        <dbReference type="Proteomes" id="UP000799750"/>
    </source>
</evidence>